<accession>A0A383VI32</accession>
<keyword evidence="3 5" id="KW-1133">Transmembrane helix</keyword>
<evidence type="ECO:0000256" key="4">
    <source>
        <dbReference type="ARBA" id="ARBA00023136"/>
    </source>
</evidence>
<evidence type="ECO:0000256" key="2">
    <source>
        <dbReference type="ARBA" id="ARBA00022692"/>
    </source>
</evidence>
<keyword evidence="6" id="KW-0732">Signal</keyword>
<evidence type="ECO:0000313" key="8">
    <source>
        <dbReference type="EMBL" id="SZX64509.1"/>
    </source>
</evidence>
<dbReference type="PANTHER" id="PTHR23427:SF2">
    <property type="entry name" value="SURFEIT LOCUS PROTEIN 1"/>
    <property type="match status" value="1"/>
</dbReference>
<evidence type="ECO:0000256" key="6">
    <source>
        <dbReference type="SAM" id="SignalP"/>
    </source>
</evidence>
<dbReference type="InterPro" id="IPR002994">
    <property type="entry name" value="Surf1/Shy1"/>
</dbReference>
<evidence type="ECO:0000313" key="9">
    <source>
        <dbReference type="Proteomes" id="UP000256970"/>
    </source>
</evidence>
<comment type="subcellular location">
    <subcellularLocation>
        <location evidence="1">Membrane</location>
    </subcellularLocation>
    <subcellularLocation>
        <location evidence="5">Mitochondrion inner membrane</location>
        <topology evidence="5">Multi-pass membrane protein</topology>
    </subcellularLocation>
</comment>
<reference evidence="7 9" key="1">
    <citation type="submission" date="2016-10" db="EMBL/GenBank/DDBJ databases">
        <authorList>
            <person name="Cai Z."/>
        </authorList>
    </citation>
    <scope>NUCLEOTIDE SEQUENCE [LARGE SCALE GENOMIC DNA]</scope>
</reference>
<gene>
    <name evidence="7" type="ORF">BQ4739_LOCUS5006</name>
    <name evidence="8" type="ORF">BQ4739_LOCUS5016</name>
</gene>
<dbReference type="PROSITE" id="PS50895">
    <property type="entry name" value="SURF1"/>
    <property type="match status" value="1"/>
</dbReference>
<feature type="chain" id="PRO_5033361449" description="SURF1-like protein" evidence="6">
    <location>
        <begin position="17"/>
        <end position="263"/>
    </location>
</feature>
<evidence type="ECO:0000256" key="1">
    <source>
        <dbReference type="ARBA" id="ARBA00004370"/>
    </source>
</evidence>
<comment type="caution">
    <text evidence="5">Lacks conserved residue(s) required for the propagation of feature annotation.</text>
</comment>
<dbReference type="EMBL" id="FNXT01000415">
    <property type="protein sequence ID" value="SZX64499.1"/>
    <property type="molecule type" value="Genomic_DNA"/>
</dbReference>
<dbReference type="GO" id="GO:0005743">
    <property type="term" value="C:mitochondrial inner membrane"/>
    <property type="evidence" value="ECO:0007669"/>
    <property type="project" value="UniProtKB-SubCell"/>
</dbReference>
<comment type="function">
    <text evidence="5">Probably involved in the biogenesis of the COX complex.</text>
</comment>
<keyword evidence="2 5" id="KW-0812">Transmembrane</keyword>
<proteinExistence type="inferred from homology"/>
<dbReference type="EMBL" id="FNXT01000415">
    <property type="protein sequence ID" value="SZX64509.1"/>
    <property type="molecule type" value="Genomic_DNA"/>
</dbReference>
<name>A0A383VI32_TETOB</name>
<dbReference type="CDD" id="cd06662">
    <property type="entry name" value="SURF1"/>
    <property type="match status" value="1"/>
</dbReference>
<keyword evidence="4 5" id="KW-0472">Membrane</keyword>
<dbReference type="Proteomes" id="UP000256970">
    <property type="component" value="Unassembled WGS sequence"/>
</dbReference>
<comment type="similarity">
    <text evidence="5">Belongs to the SURF1 family.</text>
</comment>
<sequence>MSAAKASLLFLPSAVAATMAAWQVQRMQWKQGVVDEATRNMEQQAVDLLQGTVPEFRRVAVQGTYDHSRTAFVGPRPLSYEPKDPAVKLGMRPMLVTPGALKSGFLLVQPLTSSDKQHTVLVNRGWVPPNWKAQWRERFAALQPSGSVSVTGVVQGSESPSGFVPANDAAAGDFFWMDVPGIAESFNLPRDTPMVQVLVDETTRSKGEQPSCSEGVYPLPKPIANVVQFSTMPLGHFNYAMGWGCMSATMGYLAVKVLRKGKR</sequence>
<dbReference type="STRING" id="3088.A0A383VI32"/>
<protein>
    <recommendedName>
        <fullName evidence="5">SURF1-like protein</fullName>
    </recommendedName>
</protein>
<dbReference type="Pfam" id="PF02104">
    <property type="entry name" value="SURF1"/>
    <property type="match status" value="1"/>
</dbReference>
<evidence type="ECO:0000256" key="5">
    <source>
        <dbReference type="RuleBase" id="RU363076"/>
    </source>
</evidence>
<dbReference type="InterPro" id="IPR045214">
    <property type="entry name" value="Surf1/Surf4"/>
</dbReference>
<organism evidence="7 9">
    <name type="scientific">Tetradesmus obliquus</name>
    <name type="common">Green alga</name>
    <name type="synonym">Acutodesmus obliquus</name>
    <dbReference type="NCBI Taxonomy" id="3088"/>
    <lineage>
        <taxon>Eukaryota</taxon>
        <taxon>Viridiplantae</taxon>
        <taxon>Chlorophyta</taxon>
        <taxon>core chlorophytes</taxon>
        <taxon>Chlorophyceae</taxon>
        <taxon>CS clade</taxon>
        <taxon>Sphaeropleales</taxon>
        <taxon>Scenedesmaceae</taxon>
        <taxon>Tetradesmus</taxon>
    </lineage>
</organism>
<dbReference type="PANTHER" id="PTHR23427">
    <property type="entry name" value="SURFEIT LOCUS PROTEIN"/>
    <property type="match status" value="1"/>
</dbReference>
<dbReference type="AlphaFoldDB" id="A0A383VI32"/>
<evidence type="ECO:0000313" key="7">
    <source>
        <dbReference type="EMBL" id="SZX64499.1"/>
    </source>
</evidence>
<keyword evidence="9" id="KW-1185">Reference proteome</keyword>
<feature type="transmembrane region" description="Helical" evidence="5">
    <location>
        <begin position="237"/>
        <end position="255"/>
    </location>
</feature>
<evidence type="ECO:0000256" key="3">
    <source>
        <dbReference type="ARBA" id="ARBA00022989"/>
    </source>
</evidence>
<keyword evidence="5" id="KW-0496">Mitochondrion</keyword>
<feature type="signal peptide" evidence="6">
    <location>
        <begin position="1"/>
        <end position="16"/>
    </location>
</feature>
<keyword evidence="5" id="KW-0999">Mitochondrion inner membrane</keyword>